<evidence type="ECO:0000313" key="1">
    <source>
        <dbReference type="EMBL" id="NYZ22331.1"/>
    </source>
</evidence>
<sequence length="204" mass="22639">MPLSPSADREPIHTRRITCRGYRRADGLWDVEGQLTDVKTYDFQTEECGLREPGDPIHEMWVRLTLDDDFIVRGVEAVTDKSPYLSCGVVTSKFQSLVGLTIRSGWTRAVKERLGGPQACTHLVELLGPIATTAFQTIYPVLAREQADRARQDRAAGRTAPPRRGRPALLNMCHIFASDGPVTRDLWPEHYTGPVDAPAAEAAE</sequence>
<comment type="caution">
    <text evidence="1">The sequence shown here is derived from an EMBL/GenBank/DDBJ whole genome shotgun (WGS) entry which is preliminary data.</text>
</comment>
<keyword evidence="2" id="KW-1185">Reference proteome</keyword>
<dbReference type="Proteomes" id="UP000584642">
    <property type="component" value="Unassembled WGS sequence"/>
</dbReference>
<proteinExistence type="predicted"/>
<dbReference type="EMBL" id="JABFDB010000016">
    <property type="protein sequence ID" value="NYZ22331.1"/>
    <property type="molecule type" value="Genomic_DNA"/>
</dbReference>
<dbReference type="RefSeq" id="WP_180284098.1">
    <property type="nucleotide sequence ID" value="NZ_JABFDB010000016.1"/>
</dbReference>
<reference evidence="1 2" key="1">
    <citation type="submission" date="2020-05" db="EMBL/GenBank/DDBJ databases">
        <title>Azospirillum oleiclasticum sp. nov, a nitrogen-fixing and heavy crude oil-emulsifying bacterium isolated from the crude oil of Yumen Oilfield.</title>
        <authorList>
            <person name="Wu D."/>
            <person name="Cai M."/>
            <person name="Zhang X."/>
        </authorList>
    </citation>
    <scope>NUCLEOTIDE SEQUENCE [LARGE SCALE GENOMIC DNA]</scope>
    <source>
        <strain evidence="1 2">ROY-1-1-2</strain>
    </source>
</reference>
<protein>
    <submittedName>
        <fullName evidence="1">DUF2889 domain-containing protein</fullName>
    </submittedName>
</protein>
<accession>A0ABX2TDB6</accession>
<dbReference type="Pfam" id="PF11136">
    <property type="entry name" value="DUF2889"/>
    <property type="match status" value="1"/>
</dbReference>
<gene>
    <name evidence="1" type="ORF">HND93_21685</name>
</gene>
<organism evidence="1 2">
    <name type="scientific">Azospirillum oleiclasticum</name>
    <dbReference type="NCBI Taxonomy" id="2735135"/>
    <lineage>
        <taxon>Bacteria</taxon>
        <taxon>Pseudomonadati</taxon>
        <taxon>Pseudomonadota</taxon>
        <taxon>Alphaproteobacteria</taxon>
        <taxon>Rhodospirillales</taxon>
        <taxon>Azospirillaceae</taxon>
        <taxon>Azospirillum</taxon>
    </lineage>
</organism>
<name>A0ABX2TDB6_9PROT</name>
<evidence type="ECO:0000313" key="2">
    <source>
        <dbReference type="Proteomes" id="UP000584642"/>
    </source>
</evidence>
<dbReference type="InterPro" id="IPR021312">
    <property type="entry name" value="DUF2889"/>
</dbReference>